<dbReference type="InterPro" id="IPR017649">
    <property type="entry name" value="SuccinylGlu_semiald_DH_AstD"/>
</dbReference>
<dbReference type="KEGG" id="slut:H9L13_10590"/>
<dbReference type="EC" id="1.2.1.71" evidence="7"/>
<dbReference type="PROSITE" id="PS00070">
    <property type="entry name" value="ALDEHYDE_DEHYDR_CYS"/>
    <property type="match status" value="1"/>
</dbReference>
<gene>
    <name evidence="7" type="primary">astD</name>
    <name evidence="7" type="ORF">H9L13_10590</name>
</gene>
<dbReference type="FunFam" id="3.40.605.10:FF:000010">
    <property type="entry name" value="N-succinylglutamate 5-semialdehyde dehydrogenase"/>
    <property type="match status" value="1"/>
</dbReference>
<dbReference type="InterPro" id="IPR015590">
    <property type="entry name" value="Aldehyde_DH_dom"/>
</dbReference>
<dbReference type="InterPro" id="IPR016160">
    <property type="entry name" value="Ald_DH_CS_CYS"/>
</dbReference>
<name>A0A7G9SGU5_9SPHN</name>
<dbReference type="PANTHER" id="PTHR11699">
    <property type="entry name" value="ALDEHYDE DEHYDROGENASE-RELATED"/>
    <property type="match status" value="1"/>
</dbReference>
<reference evidence="7 8" key="1">
    <citation type="submission" date="2020-08" db="EMBL/GenBank/DDBJ databases">
        <title>Genome sequence of Sphingomonas lutea KCTC 23642T.</title>
        <authorList>
            <person name="Hyun D.-W."/>
            <person name="Bae J.-W."/>
        </authorList>
    </citation>
    <scope>NUCLEOTIDE SEQUENCE [LARGE SCALE GENOMIC DNA]</scope>
    <source>
        <strain evidence="7 8">KCTC 23642</strain>
    </source>
</reference>
<comment type="similarity">
    <text evidence="5">Belongs to the aldehyde dehydrogenase family.</text>
</comment>
<dbReference type="GO" id="GO:0006527">
    <property type="term" value="P:L-arginine catabolic process"/>
    <property type="evidence" value="ECO:0007669"/>
    <property type="project" value="InterPro"/>
</dbReference>
<evidence type="ECO:0000313" key="8">
    <source>
        <dbReference type="Proteomes" id="UP000515971"/>
    </source>
</evidence>
<dbReference type="EMBL" id="CP060718">
    <property type="protein sequence ID" value="QNN67070.1"/>
    <property type="molecule type" value="Genomic_DNA"/>
</dbReference>
<dbReference type="Gene3D" id="3.40.605.10">
    <property type="entry name" value="Aldehyde Dehydrogenase, Chain A, domain 1"/>
    <property type="match status" value="1"/>
</dbReference>
<dbReference type="Proteomes" id="UP000515971">
    <property type="component" value="Chromosome"/>
</dbReference>
<keyword evidence="1" id="KW-0056">Arginine metabolism</keyword>
<dbReference type="RefSeq" id="WP_187537662.1">
    <property type="nucleotide sequence ID" value="NZ_BAABJT010000001.1"/>
</dbReference>
<evidence type="ECO:0000313" key="7">
    <source>
        <dbReference type="EMBL" id="QNN67070.1"/>
    </source>
</evidence>
<keyword evidence="3" id="KW-0520">NAD</keyword>
<evidence type="ECO:0000256" key="1">
    <source>
        <dbReference type="ARBA" id="ARBA00022503"/>
    </source>
</evidence>
<evidence type="ECO:0000256" key="4">
    <source>
        <dbReference type="PROSITE-ProRule" id="PRU10007"/>
    </source>
</evidence>
<keyword evidence="8" id="KW-1185">Reference proteome</keyword>
<evidence type="ECO:0000259" key="6">
    <source>
        <dbReference type="Pfam" id="PF00171"/>
    </source>
</evidence>
<organism evidence="7 8">
    <name type="scientific">Sphingomonas lutea</name>
    <dbReference type="NCBI Taxonomy" id="1045317"/>
    <lineage>
        <taxon>Bacteria</taxon>
        <taxon>Pseudomonadati</taxon>
        <taxon>Pseudomonadota</taxon>
        <taxon>Alphaproteobacteria</taxon>
        <taxon>Sphingomonadales</taxon>
        <taxon>Sphingomonadaceae</taxon>
        <taxon>Sphingomonas</taxon>
    </lineage>
</organism>
<dbReference type="GO" id="GO:0043824">
    <property type="term" value="F:succinylglutamate-semialdehyde dehydrogenase activity"/>
    <property type="evidence" value="ECO:0007669"/>
    <property type="project" value="UniProtKB-EC"/>
</dbReference>
<evidence type="ECO:0000256" key="3">
    <source>
        <dbReference type="ARBA" id="ARBA00023027"/>
    </source>
</evidence>
<dbReference type="InterPro" id="IPR016163">
    <property type="entry name" value="Ald_DH_C"/>
</dbReference>
<dbReference type="SUPFAM" id="SSF53720">
    <property type="entry name" value="ALDH-like"/>
    <property type="match status" value="1"/>
</dbReference>
<dbReference type="NCBIfam" id="NF006992">
    <property type="entry name" value="PRK09457.1"/>
    <property type="match status" value="1"/>
</dbReference>
<protein>
    <submittedName>
        <fullName evidence="7">Succinylglutamate-semialdehyde dehydrogenase</fullName>
        <ecNumber evidence="7">1.2.1.71</ecNumber>
    </submittedName>
</protein>
<sequence length="490" mass="52516">MHRQLDESAADVKRVDVAPLISTNPATGEDVWSGTPGDSAAEVAAARAAWPAWAAHAVAFRIETLRRFANVVRAKEGEFAELISRETGKPLWEARTEVGAVVNKVQISIDAYAERTGQRRLEAALGNKVAVRHKPHGVLAVLGPYNFPAHLPNGHIVPALIAGNAVVFKPSEKTPATGEFLVRCFHEAGVPEGAVRLLIGGRDQGRALAAQPGIDGLLFTGSARAGMSLHKQFAESPHKILALELGGNNPLVVWNAKDIAAAAAIAVQSAFLTAGQRCTAARRLVVEDGKHQELLDAVQALIDRIIVGEPFADPQPFMGPVIDLAAADQVQEQWLDLMMKGGKPLRRLDRLVEDKPFLTPALIDVTEAKDRPDEEIFGPVLQVVRVKDFDAAIDEANRTRFGLAASLIGGTPEQYDNFWANVRAGVINWNKPTNGAPSNAPFGGIGLSGNHRPSAFYAADYCAYPVTSSEAEAPRAAIGEGLRDPNKQED</sequence>
<dbReference type="Pfam" id="PF00171">
    <property type="entry name" value="Aldedh"/>
    <property type="match status" value="1"/>
</dbReference>
<dbReference type="NCBIfam" id="TIGR03240">
    <property type="entry name" value="arg_catab_astD"/>
    <property type="match status" value="1"/>
</dbReference>
<dbReference type="AlphaFoldDB" id="A0A7G9SGU5"/>
<feature type="active site" evidence="4">
    <location>
        <position position="244"/>
    </location>
</feature>
<dbReference type="InterPro" id="IPR016161">
    <property type="entry name" value="Ald_DH/histidinol_DH"/>
</dbReference>
<dbReference type="PROSITE" id="PS00687">
    <property type="entry name" value="ALDEHYDE_DEHYDR_GLU"/>
    <property type="match status" value="1"/>
</dbReference>
<dbReference type="Gene3D" id="3.40.309.10">
    <property type="entry name" value="Aldehyde Dehydrogenase, Chain A, domain 2"/>
    <property type="match status" value="1"/>
</dbReference>
<dbReference type="InterPro" id="IPR029510">
    <property type="entry name" value="Ald_DH_CS_GLU"/>
</dbReference>
<evidence type="ECO:0000256" key="2">
    <source>
        <dbReference type="ARBA" id="ARBA00023002"/>
    </source>
</evidence>
<dbReference type="CDD" id="cd07095">
    <property type="entry name" value="ALDH_SGSD_AstD"/>
    <property type="match status" value="1"/>
</dbReference>
<evidence type="ECO:0000256" key="5">
    <source>
        <dbReference type="RuleBase" id="RU003345"/>
    </source>
</evidence>
<keyword evidence="2 5" id="KW-0560">Oxidoreductase</keyword>
<feature type="domain" description="Aldehyde dehydrogenase" evidence="6">
    <location>
        <begin position="22"/>
        <end position="460"/>
    </location>
</feature>
<dbReference type="InterPro" id="IPR016162">
    <property type="entry name" value="Ald_DH_N"/>
</dbReference>
<accession>A0A7G9SGU5</accession>
<proteinExistence type="inferred from homology"/>